<gene>
    <name evidence="1" type="ORF">RS030_3482</name>
</gene>
<keyword evidence="2" id="KW-1185">Reference proteome</keyword>
<reference evidence="1 2" key="1">
    <citation type="submission" date="2023-10" db="EMBL/GenBank/DDBJ databases">
        <title>Comparative genomics analysis reveals potential genetic determinants of host preference in Cryptosporidium xiaoi.</title>
        <authorList>
            <person name="Xiao L."/>
            <person name="Li J."/>
        </authorList>
    </citation>
    <scope>NUCLEOTIDE SEQUENCE [LARGE SCALE GENOMIC DNA]</scope>
    <source>
        <strain evidence="1 2">52996</strain>
    </source>
</reference>
<organism evidence="1 2">
    <name type="scientific">Cryptosporidium xiaoi</name>
    <dbReference type="NCBI Taxonomy" id="659607"/>
    <lineage>
        <taxon>Eukaryota</taxon>
        <taxon>Sar</taxon>
        <taxon>Alveolata</taxon>
        <taxon>Apicomplexa</taxon>
        <taxon>Conoidasida</taxon>
        <taxon>Coccidia</taxon>
        <taxon>Eucoccidiorida</taxon>
        <taxon>Eimeriorina</taxon>
        <taxon>Cryptosporidiidae</taxon>
        <taxon>Cryptosporidium</taxon>
    </lineage>
</organism>
<evidence type="ECO:0000313" key="2">
    <source>
        <dbReference type="Proteomes" id="UP001311799"/>
    </source>
</evidence>
<dbReference type="EMBL" id="JAWDEY010000031">
    <property type="protein sequence ID" value="KAK6588725.1"/>
    <property type="molecule type" value="Genomic_DNA"/>
</dbReference>
<dbReference type="AlphaFoldDB" id="A0AAV9XYX8"/>
<protein>
    <submittedName>
        <fullName evidence="1">Uncharacterized protein</fullName>
    </submittedName>
</protein>
<evidence type="ECO:0000313" key="1">
    <source>
        <dbReference type="EMBL" id="KAK6588725.1"/>
    </source>
</evidence>
<comment type="caution">
    <text evidence="1">The sequence shown here is derived from an EMBL/GenBank/DDBJ whole genome shotgun (WGS) entry which is preliminary data.</text>
</comment>
<name>A0AAV9XYX8_9CRYT</name>
<accession>A0AAV9XYX8</accession>
<proteinExistence type="predicted"/>
<dbReference type="Proteomes" id="UP001311799">
    <property type="component" value="Unassembled WGS sequence"/>
</dbReference>
<sequence>MITKGKDLGGDGSNNSNNEIQSLLEHLTLQNDAYSSSNRLLMKYNNNLKSQTNNIINLLKVLICITSKDGEYYSFKENEHINKLVNSCRLSWFESLYNFLNITENTYETVLISPIVLLSKEERDKHTNIEKNQEENRNKYEYVNEGAGNKHECLGESKFELNISLVDFVKELDIDETVKLFYSNILNSLNLIHNSTSMKKLIYDLLILLCKGGASYTDGLNYSQEFKGSSYNIHFVRFKNKNTDSEEGIIISNFNETNSSLMNEGLEFINLSKYFCFERCVVFNRCNLRFLVLSQNNNLCWSDRISDMNTQFLQDYTFLFNFNNPRRKLIFNIISSFNQFIANFITGSIDQLNVDKSSFCFNKNTINCKDKHNTNDDDDASSCLPSNNGNNKSLTVNETFEKILLFLNENNDILNSILISPNKTNVMSKLGNENSNYTNNSSSFNNHTSIISSINSFTTCVSQGVNIDKINISSFSEANYNKHEINDFPVSISISENDNDDTCNRNRQRSNSEITTLSEFLRDDFEIHTPLNNYEHQRDNFNAYVDTRNKEDTSSKSDEQNVRVDFFYDDSLHTCEWILL</sequence>